<keyword evidence="3" id="KW-1185">Reference proteome</keyword>
<sequence length="192" mass="21886">MFGVSGPHKRGALGPSTESRNEEEEFEPDSQASRDFEARRKMIKEGKRFEKSLLQNRSAVAQAMLAQGGRVSVEVAGKAVMDMTNGVLPGVVSFPQGCEQPDKKKKEKKDKKKKDKKKKEKKEKKKKDKKKSKKKKDKKKSSSSSSFPGGRERGPCPAWPERSFGSSKFGNKWIWTKKPFQELKRRWCFAFE</sequence>
<comment type="caution">
    <text evidence="2">The sequence shown here is derived from an EMBL/GenBank/DDBJ whole genome shotgun (WGS) entry which is preliminary data.</text>
</comment>
<organism evidence="2 3">
    <name type="scientific">Durusdinium trenchii</name>
    <dbReference type="NCBI Taxonomy" id="1381693"/>
    <lineage>
        <taxon>Eukaryota</taxon>
        <taxon>Sar</taxon>
        <taxon>Alveolata</taxon>
        <taxon>Dinophyceae</taxon>
        <taxon>Suessiales</taxon>
        <taxon>Symbiodiniaceae</taxon>
        <taxon>Durusdinium</taxon>
    </lineage>
</organism>
<proteinExistence type="predicted"/>
<name>A0ABP0SNH3_9DINO</name>
<gene>
    <name evidence="2" type="ORF">CCMP2556_LOCUS52714</name>
</gene>
<accession>A0ABP0SNH3</accession>
<feature type="region of interest" description="Disordered" evidence="1">
    <location>
        <begin position="1"/>
        <end position="39"/>
    </location>
</feature>
<evidence type="ECO:0000313" key="2">
    <source>
        <dbReference type="EMBL" id="CAK9113942.1"/>
    </source>
</evidence>
<evidence type="ECO:0000256" key="1">
    <source>
        <dbReference type="SAM" id="MobiDB-lite"/>
    </source>
</evidence>
<evidence type="ECO:0000313" key="3">
    <source>
        <dbReference type="Proteomes" id="UP001642484"/>
    </source>
</evidence>
<feature type="compositionally biased region" description="Basic residues" evidence="1">
    <location>
        <begin position="103"/>
        <end position="141"/>
    </location>
</feature>
<dbReference type="EMBL" id="CAXAMN010027928">
    <property type="protein sequence ID" value="CAK9113942.1"/>
    <property type="molecule type" value="Genomic_DNA"/>
</dbReference>
<feature type="region of interest" description="Disordered" evidence="1">
    <location>
        <begin position="87"/>
        <end position="169"/>
    </location>
</feature>
<reference evidence="2 3" key="1">
    <citation type="submission" date="2024-02" db="EMBL/GenBank/DDBJ databases">
        <authorList>
            <person name="Chen Y."/>
            <person name="Shah S."/>
            <person name="Dougan E. K."/>
            <person name="Thang M."/>
            <person name="Chan C."/>
        </authorList>
    </citation>
    <scope>NUCLEOTIDE SEQUENCE [LARGE SCALE GENOMIC DNA]</scope>
</reference>
<protein>
    <submittedName>
        <fullName evidence="2">Uncharacterized protein</fullName>
    </submittedName>
</protein>
<dbReference type="Proteomes" id="UP001642484">
    <property type="component" value="Unassembled WGS sequence"/>
</dbReference>